<gene>
    <name evidence="7" type="primary">pgl</name>
    <name evidence="9" type="ORF">SAMN02745164_00034</name>
</gene>
<name>A0A1M4S5I7_MARH1</name>
<accession>A0A1M4S5I7</accession>
<evidence type="ECO:0000256" key="4">
    <source>
        <dbReference type="ARBA" id="ARBA00010662"/>
    </source>
</evidence>
<dbReference type="GO" id="GO:0017057">
    <property type="term" value="F:6-phosphogluconolactonase activity"/>
    <property type="evidence" value="ECO:0007669"/>
    <property type="project" value="UniProtKB-UniRule"/>
</dbReference>
<dbReference type="InterPro" id="IPR037171">
    <property type="entry name" value="NagB/RpiA_transferase-like"/>
</dbReference>
<evidence type="ECO:0000313" key="10">
    <source>
        <dbReference type="Proteomes" id="UP000184334"/>
    </source>
</evidence>
<dbReference type="InterPro" id="IPR039104">
    <property type="entry name" value="6PGL"/>
</dbReference>
<evidence type="ECO:0000256" key="2">
    <source>
        <dbReference type="ARBA" id="ARBA00002681"/>
    </source>
</evidence>
<keyword evidence="10" id="KW-1185">Reference proteome</keyword>
<evidence type="ECO:0000256" key="1">
    <source>
        <dbReference type="ARBA" id="ARBA00000832"/>
    </source>
</evidence>
<dbReference type="CDD" id="cd01400">
    <property type="entry name" value="6PGL"/>
    <property type="match status" value="1"/>
</dbReference>
<comment type="similarity">
    <text evidence="4 7">Belongs to the glucosamine/galactosamine-6-phosphate isomerase family. 6-phosphogluconolactonase subfamily.</text>
</comment>
<dbReference type="Proteomes" id="UP000184334">
    <property type="component" value="Unassembled WGS sequence"/>
</dbReference>
<reference evidence="9" key="1">
    <citation type="submission" date="2016-11" db="EMBL/GenBank/DDBJ databases">
        <authorList>
            <person name="Varghese N."/>
            <person name="Submissions S."/>
        </authorList>
    </citation>
    <scope>NUCLEOTIDE SEQUENCE [LARGE SCALE GENOMIC DNA]</scope>
    <source>
        <strain evidence="9">DSM 16785</strain>
    </source>
</reference>
<organism evidence="9 10">
    <name type="scientific">Marinitoga hydrogenitolerans (strain DSM 16785 / JCM 12826 / AT1271)</name>
    <dbReference type="NCBI Taxonomy" id="1122195"/>
    <lineage>
        <taxon>Bacteria</taxon>
        <taxon>Thermotogati</taxon>
        <taxon>Thermotogota</taxon>
        <taxon>Thermotogae</taxon>
        <taxon>Petrotogales</taxon>
        <taxon>Petrotogaceae</taxon>
        <taxon>Marinitoga</taxon>
    </lineage>
</organism>
<dbReference type="PANTHER" id="PTHR11054">
    <property type="entry name" value="6-PHOSPHOGLUCONOLACTONASE"/>
    <property type="match status" value="1"/>
</dbReference>
<dbReference type="RefSeq" id="WP_072862159.1">
    <property type="nucleotide sequence ID" value="NZ_FQUI01000001.1"/>
</dbReference>
<dbReference type="GO" id="GO:0006098">
    <property type="term" value="P:pentose-phosphate shunt"/>
    <property type="evidence" value="ECO:0007669"/>
    <property type="project" value="UniProtKB-UniPathway"/>
</dbReference>
<proteinExistence type="inferred from homology"/>
<dbReference type="SUPFAM" id="SSF100950">
    <property type="entry name" value="NagB/RpiA/CoA transferase-like"/>
    <property type="match status" value="1"/>
</dbReference>
<dbReference type="Gene3D" id="3.40.50.1360">
    <property type="match status" value="1"/>
</dbReference>
<dbReference type="STRING" id="1122195.SAMN02745164_00034"/>
<evidence type="ECO:0000313" key="9">
    <source>
        <dbReference type="EMBL" id="SHE27277.1"/>
    </source>
</evidence>
<dbReference type="PANTHER" id="PTHR11054:SF0">
    <property type="entry name" value="6-PHOSPHOGLUCONOLACTONASE"/>
    <property type="match status" value="1"/>
</dbReference>
<comment type="catalytic activity">
    <reaction evidence="1 7">
        <text>6-phospho-D-glucono-1,5-lactone + H2O = 6-phospho-D-gluconate + H(+)</text>
        <dbReference type="Rhea" id="RHEA:12556"/>
        <dbReference type="ChEBI" id="CHEBI:15377"/>
        <dbReference type="ChEBI" id="CHEBI:15378"/>
        <dbReference type="ChEBI" id="CHEBI:57955"/>
        <dbReference type="ChEBI" id="CHEBI:58759"/>
        <dbReference type="EC" id="3.1.1.31"/>
    </reaction>
</comment>
<dbReference type="EC" id="3.1.1.31" evidence="5 7"/>
<evidence type="ECO:0000256" key="3">
    <source>
        <dbReference type="ARBA" id="ARBA00004961"/>
    </source>
</evidence>
<dbReference type="GO" id="GO:0005975">
    <property type="term" value="P:carbohydrate metabolic process"/>
    <property type="evidence" value="ECO:0007669"/>
    <property type="project" value="UniProtKB-UniRule"/>
</dbReference>
<dbReference type="NCBIfam" id="TIGR01198">
    <property type="entry name" value="pgl"/>
    <property type="match status" value="1"/>
</dbReference>
<dbReference type="InterPro" id="IPR006148">
    <property type="entry name" value="Glc/Gal-6P_isomerase"/>
</dbReference>
<evidence type="ECO:0000259" key="8">
    <source>
        <dbReference type="Pfam" id="PF01182"/>
    </source>
</evidence>
<comment type="pathway">
    <text evidence="3 7">Carbohydrate degradation; pentose phosphate pathway; D-ribulose 5-phosphate from D-glucose 6-phosphate (oxidative stage): step 2/3.</text>
</comment>
<dbReference type="OrthoDB" id="9810967at2"/>
<dbReference type="Pfam" id="PF01182">
    <property type="entry name" value="Glucosamine_iso"/>
    <property type="match status" value="1"/>
</dbReference>
<evidence type="ECO:0000256" key="5">
    <source>
        <dbReference type="ARBA" id="ARBA00013198"/>
    </source>
</evidence>
<keyword evidence="7" id="KW-0378">Hydrolase</keyword>
<evidence type="ECO:0000256" key="7">
    <source>
        <dbReference type="RuleBase" id="RU365095"/>
    </source>
</evidence>
<comment type="caution">
    <text evidence="9">The sequence shown here is derived from an EMBL/GenBank/DDBJ whole genome shotgun (WGS) entry which is preliminary data.</text>
</comment>
<dbReference type="InterPro" id="IPR005900">
    <property type="entry name" value="6-phosphogluconolactonase_DevB"/>
</dbReference>
<sequence length="231" mass="27070">MRIFEYKNLNNLSFDVAKSIFNFYSYYIKKQNFFTLVLAGGNTPKLLYQILSSQYYSRIDWSKVYIFFGDERYVPVNNDYSNYKMAYENLISKINIPEENIFRIKTEITPIEKCAEDYEKLILNFFKEKNMDISFDLILLGMGNDGHTASIFPDTAISDNKYIDYVFPKNANPNVPRITFTYKTINNSKNVIFLINGEKKTKLLKELLKGKDYPAGKVIPKENLLFFISKN</sequence>
<dbReference type="EMBL" id="FQUI01000001">
    <property type="protein sequence ID" value="SHE27277.1"/>
    <property type="molecule type" value="Genomic_DNA"/>
</dbReference>
<comment type="function">
    <text evidence="2 7">Hydrolysis of 6-phosphogluconolactone to 6-phosphogluconate.</text>
</comment>
<evidence type="ECO:0000256" key="6">
    <source>
        <dbReference type="ARBA" id="ARBA00020337"/>
    </source>
</evidence>
<dbReference type="AlphaFoldDB" id="A0A1M4S5I7"/>
<feature type="domain" description="Glucosamine/galactosamine-6-phosphate isomerase" evidence="8">
    <location>
        <begin position="12"/>
        <end position="222"/>
    </location>
</feature>
<protein>
    <recommendedName>
        <fullName evidence="6 7">6-phosphogluconolactonase</fullName>
        <shortName evidence="7">6PGL</shortName>
        <ecNumber evidence="5 7">3.1.1.31</ecNumber>
    </recommendedName>
</protein>
<dbReference type="UniPathway" id="UPA00115">
    <property type="reaction ID" value="UER00409"/>
</dbReference>